<dbReference type="GO" id="GO:0005506">
    <property type="term" value="F:iron ion binding"/>
    <property type="evidence" value="ECO:0007669"/>
    <property type="project" value="InterPro"/>
</dbReference>
<proteinExistence type="inferred from homology"/>
<evidence type="ECO:0000313" key="2">
    <source>
        <dbReference type="EMBL" id="OQE29722.1"/>
    </source>
</evidence>
<dbReference type="InterPro" id="IPR050121">
    <property type="entry name" value="Cytochrome_P450_monoxygenase"/>
</dbReference>
<dbReference type="OrthoDB" id="3945418at2759"/>
<comment type="caution">
    <text evidence="2">The sequence shown here is derived from an EMBL/GenBank/DDBJ whole genome shotgun (WGS) entry which is preliminary data.</text>
</comment>
<dbReference type="STRING" id="303698.A0A1V6TTJ6"/>
<dbReference type="PRINTS" id="PR00463">
    <property type="entry name" value="EP450I"/>
</dbReference>
<dbReference type="InterPro" id="IPR001128">
    <property type="entry name" value="Cyt_P450"/>
</dbReference>
<dbReference type="GO" id="GO:0020037">
    <property type="term" value="F:heme binding"/>
    <property type="evidence" value="ECO:0007669"/>
    <property type="project" value="InterPro"/>
</dbReference>
<dbReference type="InterPro" id="IPR002401">
    <property type="entry name" value="Cyt_P450_E_grp-I"/>
</dbReference>
<dbReference type="GO" id="GO:0016705">
    <property type="term" value="F:oxidoreductase activity, acting on paired donors, with incorporation or reduction of molecular oxygen"/>
    <property type="evidence" value="ECO:0007669"/>
    <property type="project" value="InterPro"/>
</dbReference>
<name>A0A1V6TTJ6_9EURO</name>
<dbReference type="GO" id="GO:0004497">
    <property type="term" value="F:monooxygenase activity"/>
    <property type="evidence" value="ECO:0007669"/>
    <property type="project" value="InterPro"/>
</dbReference>
<dbReference type="GO" id="GO:0043386">
    <property type="term" value="P:mycotoxin biosynthetic process"/>
    <property type="evidence" value="ECO:0007669"/>
    <property type="project" value="UniProtKB-ARBA"/>
</dbReference>
<gene>
    <name evidence="2" type="ORF">PENSTE_c002G08348</name>
</gene>
<dbReference type="SUPFAM" id="SSF48264">
    <property type="entry name" value="Cytochrome P450"/>
    <property type="match status" value="1"/>
</dbReference>
<accession>A0A1V6TTJ6</accession>
<protein>
    <recommendedName>
        <fullName evidence="4">Cytochrome P450</fullName>
    </recommendedName>
</protein>
<dbReference type="InterPro" id="IPR036396">
    <property type="entry name" value="Cyt_P450_sf"/>
</dbReference>
<dbReference type="PANTHER" id="PTHR24305">
    <property type="entry name" value="CYTOCHROME P450"/>
    <property type="match status" value="1"/>
</dbReference>
<comment type="similarity">
    <text evidence="1">Belongs to the cytochrome P450 family.</text>
</comment>
<dbReference type="Proteomes" id="UP000191285">
    <property type="component" value="Unassembled WGS sequence"/>
</dbReference>
<dbReference type="EMBL" id="MLKD01000002">
    <property type="protein sequence ID" value="OQE29722.1"/>
    <property type="molecule type" value="Genomic_DNA"/>
</dbReference>
<sequence length="301" mass="34390">MMRISPNEISIADLEASNIIYGQTSKFEKSQYFYRPFEDQASNLFTFRDRQQHLQDKRLISHAFSRTNIIQNQTSIYDHGIYLMERIAQRAEDSETIPLLNAFRCMKLDTISDFAFGKSTDALKLENFQSVILNAIDNATHSVPFFQHFPILREVLRWLSYYNVNSVPNGFLELGQVASNGFQEMHASNTWTMFKNMIASAEKKSQTLSKEHLIAEAIVMIVAGTDTTAVALSTTLHKLLQMPELYHKLQEEVWTIMPSIESQPAFDKFDTLPLLDACLKEGLRISCPSRVRLPRTVPAEG</sequence>
<dbReference type="Pfam" id="PF00067">
    <property type="entry name" value="p450"/>
    <property type="match status" value="1"/>
</dbReference>
<evidence type="ECO:0008006" key="4">
    <source>
        <dbReference type="Google" id="ProtNLM"/>
    </source>
</evidence>
<keyword evidence="3" id="KW-1185">Reference proteome</keyword>
<organism evidence="2 3">
    <name type="scientific">Penicillium steckii</name>
    <dbReference type="NCBI Taxonomy" id="303698"/>
    <lineage>
        <taxon>Eukaryota</taxon>
        <taxon>Fungi</taxon>
        <taxon>Dikarya</taxon>
        <taxon>Ascomycota</taxon>
        <taxon>Pezizomycotina</taxon>
        <taxon>Eurotiomycetes</taxon>
        <taxon>Eurotiomycetidae</taxon>
        <taxon>Eurotiales</taxon>
        <taxon>Aspergillaceae</taxon>
        <taxon>Penicillium</taxon>
    </lineage>
</organism>
<dbReference type="AlphaFoldDB" id="A0A1V6TTJ6"/>
<evidence type="ECO:0000313" key="3">
    <source>
        <dbReference type="Proteomes" id="UP000191285"/>
    </source>
</evidence>
<reference evidence="3" key="1">
    <citation type="journal article" date="2017" name="Nat. Microbiol.">
        <title>Global analysis of biosynthetic gene clusters reveals vast potential of secondary metabolite production in Penicillium species.</title>
        <authorList>
            <person name="Nielsen J.C."/>
            <person name="Grijseels S."/>
            <person name="Prigent S."/>
            <person name="Ji B."/>
            <person name="Dainat J."/>
            <person name="Nielsen K.F."/>
            <person name="Frisvad J.C."/>
            <person name="Workman M."/>
            <person name="Nielsen J."/>
        </authorList>
    </citation>
    <scope>NUCLEOTIDE SEQUENCE [LARGE SCALE GENOMIC DNA]</scope>
    <source>
        <strain evidence="3">IBT 24891</strain>
    </source>
</reference>
<dbReference type="Gene3D" id="1.10.630.10">
    <property type="entry name" value="Cytochrome P450"/>
    <property type="match status" value="1"/>
</dbReference>
<dbReference type="PANTHER" id="PTHR24305:SF166">
    <property type="entry name" value="CYTOCHROME P450 12A4, MITOCHONDRIAL-RELATED"/>
    <property type="match status" value="1"/>
</dbReference>
<evidence type="ECO:0000256" key="1">
    <source>
        <dbReference type="ARBA" id="ARBA00010617"/>
    </source>
</evidence>